<dbReference type="EMBL" id="PGCK01000011">
    <property type="protein sequence ID" value="MCD1295884.1"/>
    <property type="molecule type" value="Genomic_DNA"/>
</dbReference>
<reference evidence="1 2" key="1">
    <citation type="submission" date="2017-11" db="EMBL/GenBank/DDBJ databases">
        <title>Isolation and Characterization of Family Methanocellaceae Species from Potential Methane Hydrate Area Offshore Southwestern Taiwan.</title>
        <authorList>
            <person name="Zhang W.-L."/>
            <person name="Chen W.-C."/>
            <person name="Lai M.-C."/>
            <person name="Chen S.-C."/>
        </authorList>
    </citation>
    <scope>NUCLEOTIDE SEQUENCE [LARGE SCALE GENOMIC DNA]</scope>
    <source>
        <strain evidence="1 2">CWC-04</strain>
    </source>
</reference>
<dbReference type="Proteomes" id="UP001320159">
    <property type="component" value="Unassembled WGS sequence"/>
</dbReference>
<comment type="caution">
    <text evidence="1">The sequence shown here is derived from an EMBL/GenBank/DDBJ whole genome shotgun (WGS) entry which is preliminary data.</text>
</comment>
<dbReference type="AlphaFoldDB" id="A0AAP2REK4"/>
<evidence type="ECO:0000313" key="2">
    <source>
        <dbReference type="Proteomes" id="UP001320159"/>
    </source>
</evidence>
<organism evidence="1 2">
    <name type="scientific">Methanooceanicella nereidis</name>
    <dbReference type="NCBI Taxonomy" id="2052831"/>
    <lineage>
        <taxon>Archaea</taxon>
        <taxon>Methanobacteriati</taxon>
        <taxon>Methanobacteriota</taxon>
        <taxon>Stenosarchaea group</taxon>
        <taxon>Methanomicrobia</taxon>
        <taxon>Methanocellales</taxon>
        <taxon>Methanocellaceae</taxon>
        <taxon>Methanooceanicella</taxon>
    </lineage>
</organism>
<proteinExistence type="predicted"/>
<gene>
    <name evidence="1" type="ORF">CUJ83_12845</name>
</gene>
<accession>A0AAP2REK4</accession>
<keyword evidence="2" id="KW-1185">Reference proteome</keyword>
<name>A0AAP2REK4_9EURY</name>
<sequence length="76" mass="8036">MTYMPSCPLKLDVVAEPGPQVTETPFTAAPSTVTSPTIVALSSVCASAADIAKHVKTIVPNNMQGIIINIRFDFSM</sequence>
<protein>
    <submittedName>
        <fullName evidence="1">Uncharacterized protein</fullName>
    </submittedName>
</protein>
<evidence type="ECO:0000313" key="1">
    <source>
        <dbReference type="EMBL" id="MCD1295884.1"/>
    </source>
</evidence>